<proteinExistence type="predicted"/>
<dbReference type="AlphaFoldDB" id="A0A8H3ZDV5"/>
<dbReference type="Proteomes" id="UP000434172">
    <property type="component" value="Unassembled WGS sequence"/>
</dbReference>
<dbReference type="OrthoDB" id="4850866at2759"/>
<evidence type="ECO:0000313" key="3">
    <source>
        <dbReference type="Proteomes" id="UP000434172"/>
    </source>
</evidence>
<feature type="region of interest" description="Disordered" evidence="1">
    <location>
        <begin position="249"/>
        <end position="276"/>
    </location>
</feature>
<organism evidence="2 3">
    <name type="scientific">Colletotrichum asianum</name>
    <dbReference type="NCBI Taxonomy" id="702518"/>
    <lineage>
        <taxon>Eukaryota</taxon>
        <taxon>Fungi</taxon>
        <taxon>Dikarya</taxon>
        <taxon>Ascomycota</taxon>
        <taxon>Pezizomycotina</taxon>
        <taxon>Sordariomycetes</taxon>
        <taxon>Hypocreomycetidae</taxon>
        <taxon>Glomerellales</taxon>
        <taxon>Glomerellaceae</taxon>
        <taxon>Colletotrichum</taxon>
        <taxon>Colletotrichum gloeosporioides species complex</taxon>
    </lineage>
</organism>
<gene>
    <name evidence="2" type="ORF">GQ607_016842</name>
</gene>
<evidence type="ECO:0000256" key="1">
    <source>
        <dbReference type="SAM" id="MobiDB-lite"/>
    </source>
</evidence>
<evidence type="ECO:0000313" key="2">
    <source>
        <dbReference type="EMBL" id="KAF0315909.1"/>
    </source>
</evidence>
<reference evidence="2 3" key="1">
    <citation type="submission" date="2019-12" db="EMBL/GenBank/DDBJ databases">
        <title>A genome sequence resource for the geographically widespread anthracnose pathogen Colletotrichum asianum.</title>
        <authorList>
            <person name="Meng Y."/>
        </authorList>
    </citation>
    <scope>NUCLEOTIDE SEQUENCE [LARGE SCALE GENOMIC DNA]</scope>
    <source>
        <strain evidence="2 3">ICMP 18580</strain>
    </source>
</reference>
<dbReference type="EMBL" id="WOWK01000180">
    <property type="protein sequence ID" value="KAF0315909.1"/>
    <property type="molecule type" value="Genomic_DNA"/>
</dbReference>
<feature type="non-terminal residue" evidence="2">
    <location>
        <position position="276"/>
    </location>
</feature>
<feature type="region of interest" description="Disordered" evidence="1">
    <location>
        <begin position="64"/>
        <end position="96"/>
    </location>
</feature>
<feature type="compositionally biased region" description="Basic and acidic residues" evidence="1">
    <location>
        <begin position="64"/>
        <end position="75"/>
    </location>
</feature>
<sequence length="276" mass="30861">MRPTHERQPLFPKHGLKCSPGECADGLVQHTRPRVRGRCCAMARFQAAGQRSWAGPVAGVVRSGDRIEAQSDGRGRTTKRRNQDVEDEQGKEEEEEHGLLIRLRRRIEGRRGCGVWSTLLTALGGQRVGKHDASITEHLSQGIRIILKKPTGGCNFPLYLYTSTRASSKKHVDSQREPWPKRRRTWFGNRWIARKWTSALESWRGEASMGVLEERDDELRTLGPWDTGEIHPLVKHLVAGRELQAAAAAAGPAGAPRSSQLGPPPVLLPWRRPALH</sequence>
<accession>A0A8H3ZDV5</accession>
<feature type="compositionally biased region" description="Acidic residues" evidence="1">
    <location>
        <begin position="85"/>
        <end position="96"/>
    </location>
</feature>
<protein>
    <submittedName>
        <fullName evidence="2">Uncharacterized protein</fullName>
    </submittedName>
</protein>
<keyword evidence="3" id="KW-1185">Reference proteome</keyword>
<comment type="caution">
    <text evidence="2">The sequence shown here is derived from an EMBL/GenBank/DDBJ whole genome shotgun (WGS) entry which is preliminary data.</text>
</comment>
<name>A0A8H3ZDV5_9PEZI</name>